<organism evidence="2 3">
    <name type="scientific">Desulfosporosinus acididurans</name>
    <dbReference type="NCBI Taxonomy" id="476652"/>
    <lineage>
        <taxon>Bacteria</taxon>
        <taxon>Bacillati</taxon>
        <taxon>Bacillota</taxon>
        <taxon>Clostridia</taxon>
        <taxon>Eubacteriales</taxon>
        <taxon>Desulfitobacteriaceae</taxon>
        <taxon>Desulfosporosinus</taxon>
    </lineage>
</organism>
<evidence type="ECO:0000313" key="3">
    <source>
        <dbReference type="Proteomes" id="UP000036356"/>
    </source>
</evidence>
<evidence type="ECO:0000313" key="2">
    <source>
        <dbReference type="EMBL" id="KLU64733.1"/>
    </source>
</evidence>
<reference evidence="2 3" key="1">
    <citation type="submission" date="2015-06" db="EMBL/GenBank/DDBJ databases">
        <title>Draft genome of the moderately acidophilic sulfate reducer Candidatus Desulfosporosinus acididurans strain M1.</title>
        <authorList>
            <person name="Poehlein A."/>
            <person name="Petzsch P."/>
            <person name="Johnson B.D."/>
            <person name="Schloemann M."/>
            <person name="Daniel R."/>
            <person name="Muehling M."/>
        </authorList>
    </citation>
    <scope>NUCLEOTIDE SEQUENCE [LARGE SCALE GENOMIC DNA]</scope>
    <source>
        <strain evidence="2 3">M1</strain>
    </source>
</reference>
<evidence type="ECO:0000256" key="1">
    <source>
        <dbReference type="SAM" id="SignalP"/>
    </source>
</evidence>
<comment type="caution">
    <text evidence="2">The sequence shown here is derived from an EMBL/GenBank/DDBJ whole genome shotgun (WGS) entry which is preliminary data.</text>
</comment>
<proteinExistence type="predicted"/>
<dbReference type="Proteomes" id="UP000036356">
    <property type="component" value="Unassembled WGS sequence"/>
</dbReference>
<gene>
    <name evidence="2" type="ORF">DEAC_c33770</name>
</gene>
<keyword evidence="3" id="KW-1185">Reference proteome</keyword>
<dbReference type="AlphaFoldDB" id="A0A0J1FP47"/>
<sequence>MKILKTIALMVIIFALMGCGAAKVKTTASTMPTESQTSQGQDAPADPTPLTTVSLQWIGLDKDQVSPNDLKADGQPDGHFHLTVPFNQSSAVKSIWIRYSEFGNSFKWGWIYNKNLLIDGYKMAVFDSLGNQILPQNDNGYRVDGLTDFDLYVSELNNENGRDTFKFEKNQTFNLELDYVTQGNQVGQYTTSVQLTDFNK</sequence>
<protein>
    <recommendedName>
        <fullName evidence="4">Lipoprotein</fullName>
    </recommendedName>
</protein>
<feature type="signal peptide" evidence="1">
    <location>
        <begin position="1"/>
        <end position="21"/>
    </location>
</feature>
<feature type="chain" id="PRO_5038432515" description="Lipoprotein" evidence="1">
    <location>
        <begin position="22"/>
        <end position="200"/>
    </location>
</feature>
<dbReference type="EMBL" id="LDZY01000012">
    <property type="protein sequence ID" value="KLU64733.1"/>
    <property type="molecule type" value="Genomic_DNA"/>
</dbReference>
<accession>A0A0J1FP47</accession>
<evidence type="ECO:0008006" key="4">
    <source>
        <dbReference type="Google" id="ProtNLM"/>
    </source>
</evidence>
<keyword evidence="1" id="KW-0732">Signal</keyword>
<name>A0A0J1FP47_9FIRM</name>
<dbReference type="PATRIC" id="fig|476652.3.peg.3564"/>
<dbReference type="RefSeq" id="WP_047811176.1">
    <property type="nucleotide sequence ID" value="NZ_LDZY01000012.1"/>
</dbReference>
<dbReference type="PROSITE" id="PS51257">
    <property type="entry name" value="PROKAR_LIPOPROTEIN"/>
    <property type="match status" value="1"/>
</dbReference>